<dbReference type="EMBL" id="CP024091">
    <property type="protein sequence ID" value="ATP55985.1"/>
    <property type="molecule type" value="Genomic_DNA"/>
</dbReference>
<dbReference type="KEGG" id="pgs:CPT03_05680"/>
<accession>A0A2D1U303</accession>
<dbReference type="GO" id="GO:0051213">
    <property type="term" value="F:dioxygenase activity"/>
    <property type="evidence" value="ECO:0007669"/>
    <property type="project" value="UniProtKB-KW"/>
</dbReference>
<keyword evidence="1" id="KW-0046">Antibiotic resistance</keyword>
<sequence>MTKIIPIFRAFDYAKAIEFYVEWLEAKIVFEHRPEASPFYIRVAIQDVEIDLSEHHGDSSPGAKISIQNFKGLQSFHSLLISKSYKYMNPGLEHSEWQANTLEMTVIDPFYNKIIFEEHLIK</sequence>
<keyword evidence="3" id="KW-1185">Reference proteome</keyword>
<dbReference type="Gene3D" id="3.10.180.10">
    <property type="entry name" value="2,3-Dihydroxybiphenyl 1,2-Dioxygenase, domain 1"/>
    <property type="match status" value="1"/>
</dbReference>
<dbReference type="OrthoDB" id="9803104at2"/>
<organism evidence="2 3">
    <name type="scientific">Pedobacter ginsengisoli</name>
    <dbReference type="NCBI Taxonomy" id="363852"/>
    <lineage>
        <taxon>Bacteria</taxon>
        <taxon>Pseudomonadati</taxon>
        <taxon>Bacteroidota</taxon>
        <taxon>Sphingobacteriia</taxon>
        <taxon>Sphingobacteriales</taxon>
        <taxon>Sphingobacteriaceae</taxon>
        <taxon>Pedobacter</taxon>
    </lineage>
</organism>
<dbReference type="Proteomes" id="UP000223749">
    <property type="component" value="Chromosome"/>
</dbReference>
<protein>
    <submittedName>
        <fullName evidence="2">Glyoxalase/bleomycin resistance/extradiol dioxygenase family protein</fullName>
    </submittedName>
</protein>
<dbReference type="AlphaFoldDB" id="A0A2D1U303"/>
<evidence type="ECO:0000313" key="3">
    <source>
        <dbReference type="Proteomes" id="UP000223749"/>
    </source>
</evidence>
<proteinExistence type="predicted"/>
<keyword evidence="2" id="KW-0223">Dioxygenase</keyword>
<evidence type="ECO:0000256" key="1">
    <source>
        <dbReference type="ARBA" id="ARBA00023251"/>
    </source>
</evidence>
<name>A0A2D1U303_9SPHI</name>
<evidence type="ECO:0000313" key="2">
    <source>
        <dbReference type="EMBL" id="ATP55985.1"/>
    </source>
</evidence>
<keyword evidence="2" id="KW-0560">Oxidoreductase</keyword>
<gene>
    <name evidence="2" type="ORF">CPT03_05680</name>
</gene>
<dbReference type="GO" id="GO:0046677">
    <property type="term" value="P:response to antibiotic"/>
    <property type="evidence" value="ECO:0007669"/>
    <property type="project" value="UniProtKB-KW"/>
</dbReference>
<dbReference type="SUPFAM" id="SSF54593">
    <property type="entry name" value="Glyoxalase/Bleomycin resistance protein/Dihydroxybiphenyl dioxygenase"/>
    <property type="match status" value="1"/>
</dbReference>
<reference evidence="2 3" key="1">
    <citation type="submission" date="2017-10" db="EMBL/GenBank/DDBJ databases">
        <title>Whole genome of Pedobacter ginsengisoli T01R-27 isolated from tomato rhizosphere.</title>
        <authorList>
            <person name="Weon H.-Y."/>
            <person name="Lee S.A."/>
            <person name="Sang M.K."/>
            <person name="Song J."/>
        </authorList>
    </citation>
    <scope>NUCLEOTIDE SEQUENCE [LARGE SCALE GENOMIC DNA]</scope>
    <source>
        <strain evidence="2 3">T01R-27</strain>
    </source>
</reference>
<dbReference type="RefSeq" id="WP_099437927.1">
    <property type="nucleotide sequence ID" value="NZ_CP024091.1"/>
</dbReference>
<dbReference type="InterPro" id="IPR029068">
    <property type="entry name" value="Glyas_Bleomycin-R_OHBP_Dase"/>
</dbReference>
<dbReference type="InterPro" id="IPR000335">
    <property type="entry name" value="Bleomycin-R"/>
</dbReference>
<dbReference type="Pfam" id="PF19581">
    <property type="entry name" value="Glyoxalase_7"/>
    <property type="match status" value="1"/>
</dbReference>